<evidence type="ECO:0000313" key="1">
    <source>
        <dbReference type="EMBL" id="QDT91613.1"/>
    </source>
</evidence>
<name>A0A517VF28_9PLAN</name>
<evidence type="ECO:0000313" key="2">
    <source>
        <dbReference type="Proteomes" id="UP000316855"/>
    </source>
</evidence>
<dbReference type="PANTHER" id="PTHR37833">
    <property type="entry name" value="LIPOPROTEIN-RELATED"/>
    <property type="match status" value="1"/>
</dbReference>
<proteinExistence type="predicted"/>
<accession>A0A517VF28</accession>
<dbReference type="Proteomes" id="UP000316855">
    <property type="component" value="Chromosome"/>
</dbReference>
<dbReference type="EMBL" id="CP036343">
    <property type="protein sequence ID" value="QDT91613.1"/>
    <property type="molecule type" value="Genomic_DNA"/>
</dbReference>
<dbReference type="InterPro" id="IPR013783">
    <property type="entry name" value="Ig-like_fold"/>
</dbReference>
<gene>
    <name evidence="1" type="ORF">Pan161_32740</name>
</gene>
<dbReference type="Pfam" id="PF07610">
    <property type="entry name" value="DUF1573"/>
    <property type="match status" value="1"/>
</dbReference>
<dbReference type="PANTHER" id="PTHR37833:SF1">
    <property type="entry name" value="SIGNAL PEPTIDE PROTEIN"/>
    <property type="match status" value="1"/>
</dbReference>
<keyword evidence="2" id="KW-1185">Reference proteome</keyword>
<sequence>MHTQTGTDAMRANIFKSNWSRSILLALAVTPFITASFAHWSGSRVQQSLAAEAKPALAFETYLVDARMVKETARVVGARFRFKNLSEHTVTVTELVPSCGCLKPRLEKKVYAPNESGEFQLKMETASESPGPKEYFVDFKYEDTQERSTRLTFKLELPVRRLVVKPKALVIYQFTPGRTIHPLTVSDYRGGKDFEITSVESTSKYATVKLAERELDKGVTSQKLEVIVENLVPPGKHNGMIVIKTNDPDFPELYVPVIIQGPDQKTALQNLPVSPNAN</sequence>
<evidence type="ECO:0008006" key="3">
    <source>
        <dbReference type="Google" id="ProtNLM"/>
    </source>
</evidence>
<dbReference type="AlphaFoldDB" id="A0A517VF28"/>
<protein>
    <recommendedName>
        <fullName evidence="3">DUF1573 domain-containing protein</fullName>
    </recommendedName>
</protein>
<dbReference type="KEGG" id="gax:Pan161_32740"/>
<dbReference type="OrthoDB" id="215501at2"/>
<dbReference type="InterPro" id="IPR011467">
    <property type="entry name" value="DUF1573"/>
</dbReference>
<dbReference type="Gene3D" id="2.60.40.10">
    <property type="entry name" value="Immunoglobulins"/>
    <property type="match status" value="1"/>
</dbReference>
<organism evidence="1 2">
    <name type="scientific">Gimesia algae</name>
    <dbReference type="NCBI Taxonomy" id="2527971"/>
    <lineage>
        <taxon>Bacteria</taxon>
        <taxon>Pseudomonadati</taxon>
        <taxon>Planctomycetota</taxon>
        <taxon>Planctomycetia</taxon>
        <taxon>Planctomycetales</taxon>
        <taxon>Planctomycetaceae</taxon>
        <taxon>Gimesia</taxon>
    </lineage>
</organism>
<dbReference type="RefSeq" id="WP_145228561.1">
    <property type="nucleotide sequence ID" value="NZ_CP036343.1"/>
</dbReference>
<reference evidence="1 2" key="1">
    <citation type="submission" date="2019-02" db="EMBL/GenBank/DDBJ databases">
        <title>Deep-cultivation of Planctomycetes and their phenomic and genomic characterization uncovers novel biology.</title>
        <authorList>
            <person name="Wiegand S."/>
            <person name="Jogler M."/>
            <person name="Boedeker C."/>
            <person name="Pinto D."/>
            <person name="Vollmers J."/>
            <person name="Rivas-Marin E."/>
            <person name="Kohn T."/>
            <person name="Peeters S.H."/>
            <person name="Heuer A."/>
            <person name="Rast P."/>
            <person name="Oberbeckmann S."/>
            <person name="Bunk B."/>
            <person name="Jeske O."/>
            <person name="Meyerdierks A."/>
            <person name="Storesund J.E."/>
            <person name="Kallscheuer N."/>
            <person name="Luecker S."/>
            <person name="Lage O.M."/>
            <person name="Pohl T."/>
            <person name="Merkel B.J."/>
            <person name="Hornburger P."/>
            <person name="Mueller R.-W."/>
            <person name="Bruemmer F."/>
            <person name="Labrenz M."/>
            <person name="Spormann A.M."/>
            <person name="Op den Camp H."/>
            <person name="Overmann J."/>
            <person name="Amann R."/>
            <person name="Jetten M.S.M."/>
            <person name="Mascher T."/>
            <person name="Medema M.H."/>
            <person name="Devos D.P."/>
            <person name="Kaster A.-K."/>
            <person name="Ovreas L."/>
            <person name="Rohde M."/>
            <person name="Galperin M.Y."/>
            <person name="Jogler C."/>
        </authorList>
    </citation>
    <scope>NUCLEOTIDE SEQUENCE [LARGE SCALE GENOMIC DNA]</scope>
    <source>
        <strain evidence="1 2">Pan161</strain>
    </source>
</reference>